<protein>
    <recommendedName>
        <fullName evidence="2">C2H2-type domain-containing protein</fullName>
    </recommendedName>
</protein>
<accession>A0AAN6GHC5</accession>
<dbReference type="InterPro" id="IPR013087">
    <property type="entry name" value="Znf_C2H2_type"/>
</dbReference>
<feature type="region of interest" description="Disordered" evidence="1">
    <location>
        <begin position="48"/>
        <end position="105"/>
    </location>
</feature>
<dbReference type="AlphaFoldDB" id="A0AAN6GHC5"/>
<dbReference type="PROSITE" id="PS00028">
    <property type="entry name" value="ZINC_FINGER_C2H2_1"/>
    <property type="match status" value="1"/>
</dbReference>
<feature type="compositionally biased region" description="Low complexity" evidence="1">
    <location>
        <begin position="87"/>
        <end position="102"/>
    </location>
</feature>
<reference evidence="3" key="1">
    <citation type="journal article" date="2023" name="PhytoFront">
        <title>Draft Genome Resources of Seven Strains of Tilletia horrida, Causal Agent of Kernel Smut of Rice.</title>
        <authorList>
            <person name="Khanal S."/>
            <person name="Antony Babu S."/>
            <person name="Zhou X.G."/>
        </authorList>
    </citation>
    <scope>NUCLEOTIDE SEQUENCE</scope>
    <source>
        <strain evidence="3">TX3</strain>
    </source>
</reference>
<gene>
    <name evidence="3" type="ORF">OC842_001662</name>
</gene>
<proteinExistence type="predicted"/>
<evidence type="ECO:0000313" key="3">
    <source>
        <dbReference type="EMBL" id="KAK0537354.1"/>
    </source>
</evidence>
<name>A0AAN6GHC5_9BASI</name>
<organism evidence="3 4">
    <name type="scientific">Tilletia horrida</name>
    <dbReference type="NCBI Taxonomy" id="155126"/>
    <lineage>
        <taxon>Eukaryota</taxon>
        <taxon>Fungi</taxon>
        <taxon>Dikarya</taxon>
        <taxon>Basidiomycota</taxon>
        <taxon>Ustilaginomycotina</taxon>
        <taxon>Exobasidiomycetes</taxon>
        <taxon>Tilletiales</taxon>
        <taxon>Tilletiaceae</taxon>
        <taxon>Tilletia</taxon>
    </lineage>
</organism>
<feature type="compositionally biased region" description="Low complexity" evidence="1">
    <location>
        <begin position="48"/>
        <end position="70"/>
    </location>
</feature>
<feature type="domain" description="C2H2-type" evidence="2">
    <location>
        <begin position="155"/>
        <end position="178"/>
    </location>
</feature>
<comment type="caution">
    <text evidence="3">The sequence shown here is derived from an EMBL/GenBank/DDBJ whole genome shotgun (WGS) entry which is preliminary data.</text>
</comment>
<dbReference type="InterPro" id="IPR036236">
    <property type="entry name" value="Znf_C2H2_sf"/>
</dbReference>
<dbReference type="SUPFAM" id="SSF57667">
    <property type="entry name" value="beta-beta-alpha zinc fingers"/>
    <property type="match status" value="1"/>
</dbReference>
<dbReference type="Proteomes" id="UP001176521">
    <property type="component" value="Unassembled WGS sequence"/>
</dbReference>
<evidence type="ECO:0000256" key="1">
    <source>
        <dbReference type="SAM" id="MobiDB-lite"/>
    </source>
</evidence>
<dbReference type="EMBL" id="JAPDMQ010000061">
    <property type="protein sequence ID" value="KAK0537354.1"/>
    <property type="molecule type" value="Genomic_DNA"/>
</dbReference>
<evidence type="ECO:0000313" key="4">
    <source>
        <dbReference type="Proteomes" id="UP001176521"/>
    </source>
</evidence>
<sequence length="192" mass="19513">MSEKAAATTTSSSSKLCYSVVRIVKEAGISVELAKRCAADLGVPIKSASTSSTSATPTAGKAAPSSKPAPIVTSIKTAPAPVQSPVTTSAAAASSATSNKSAANEEPKHLCPYGCGNSYRQKSGLDYHINKGKCEVRDGLRSAAGASSTPKIHKCKAPGCSAVFTTSNGLLHHYNNNHGSLGQELARALVPS</sequence>
<dbReference type="Gene3D" id="3.30.160.60">
    <property type="entry name" value="Classic Zinc Finger"/>
    <property type="match status" value="1"/>
</dbReference>
<keyword evidence="4" id="KW-1185">Reference proteome</keyword>
<evidence type="ECO:0000259" key="2">
    <source>
        <dbReference type="PROSITE" id="PS00028"/>
    </source>
</evidence>